<name>A0A6J5QN24_9CAUD</name>
<proteinExistence type="predicted"/>
<protein>
    <submittedName>
        <fullName evidence="3">Uncharacterized protein</fullName>
    </submittedName>
</protein>
<reference evidence="3" key="1">
    <citation type="submission" date="2020-05" db="EMBL/GenBank/DDBJ databases">
        <authorList>
            <person name="Chiriac C."/>
            <person name="Salcher M."/>
            <person name="Ghai R."/>
            <person name="Kavagutti S V."/>
        </authorList>
    </citation>
    <scope>NUCLEOTIDE SEQUENCE</scope>
</reference>
<sequence>MKLNVMPRQNVDAETARWYRDIAQQVNGLSEGSISAKHQAITAAPTTGTWMQGDYVTNSAPAEAGSAASKYVILGWVCTVAGTPGTWLETRTLTGN</sequence>
<evidence type="ECO:0000313" key="6">
    <source>
        <dbReference type="EMBL" id="CAB5229750.1"/>
    </source>
</evidence>
<gene>
    <name evidence="2" type="ORF">UFOVP1018_17</name>
    <name evidence="3" type="ORF">UFOVP1105_18</name>
    <name evidence="4" type="ORF">UFOVP1372_8</name>
    <name evidence="5" type="ORF">UFOVP1470_19</name>
    <name evidence="6" type="ORF">UFOVP1557_8</name>
    <name evidence="1" type="ORF">UFOVP939_7</name>
</gene>
<dbReference type="EMBL" id="LR797419">
    <property type="protein sequence ID" value="CAB4214998.1"/>
    <property type="molecule type" value="Genomic_DNA"/>
</dbReference>
<accession>A0A6J5QN24</accession>
<dbReference type="EMBL" id="LR798407">
    <property type="protein sequence ID" value="CAB5229750.1"/>
    <property type="molecule type" value="Genomic_DNA"/>
</dbReference>
<evidence type="ECO:0000313" key="1">
    <source>
        <dbReference type="EMBL" id="CAB4172523.1"/>
    </source>
</evidence>
<dbReference type="EMBL" id="LR797319">
    <property type="protein sequence ID" value="CAB4202357.1"/>
    <property type="molecule type" value="Genomic_DNA"/>
</dbReference>
<dbReference type="EMBL" id="LR796887">
    <property type="protein sequence ID" value="CAB4172523.1"/>
    <property type="molecule type" value="Genomic_DNA"/>
</dbReference>
<evidence type="ECO:0000313" key="3">
    <source>
        <dbReference type="EMBL" id="CAB4183937.1"/>
    </source>
</evidence>
<evidence type="ECO:0000313" key="5">
    <source>
        <dbReference type="EMBL" id="CAB4214998.1"/>
    </source>
</evidence>
<evidence type="ECO:0000313" key="4">
    <source>
        <dbReference type="EMBL" id="CAB4202357.1"/>
    </source>
</evidence>
<dbReference type="EMBL" id="LR797054">
    <property type="protein sequence ID" value="CAB4183937.1"/>
    <property type="molecule type" value="Genomic_DNA"/>
</dbReference>
<dbReference type="EMBL" id="LR796966">
    <property type="protein sequence ID" value="CAB4178561.1"/>
    <property type="molecule type" value="Genomic_DNA"/>
</dbReference>
<organism evidence="3">
    <name type="scientific">uncultured Caudovirales phage</name>
    <dbReference type="NCBI Taxonomy" id="2100421"/>
    <lineage>
        <taxon>Viruses</taxon>
        <taxon>Duplodnaviria</taxon>
        <taxon>Heunggongvirae</taxon>
        <taxon>Uroviricota</taxon>
        <taxon>Caudoviricetes</taxon>
        <taxon>Peduoviridae</taxon>
        <taxon>Maltschvirus</taxon>
        <taxon>Maltschvirus maltsch</taxon>
    </lineage>
</organism>
<evidence type="ECO:0000313" key="2">
    <source>
        <dbReference type="EMBL" id="CAB4178561.1"/>
    </source>
</evidence>